<name>A0ABM8FU43_9MICO</name>
<dbReference type="Pfam" id="PF01126">
    <property type="entry name" value="Heme_oxygenase"/>
    <property type="match status" value="1"/>
</dbReference>
<accession>A0ABM8FU43</accession>
<evidence type="ECO:0008006" key="3">
    <source>
        <dbReference type="Google" id="ProtNLM"/>
    </source>
</evidence>
<reference evidence="2" key="1">
    <citation type="journal article" date="2019" name="Int. J. Syst. Evol. Microbiol.">
        <title>The Global Catalogue of Microorganisms (GCM) 10K type strain sequencing project: providing services to taxonomists for standard genome sequencing and annotation.</title>
        <authorList>
            <consortium name="The Broad Institute Genomics Platform"/>
            <consortium name="The Broad Institute Genome Sequencing Center for Infectious Disease"/>
            <person name="Wu L."/>
            <person name="Ma J."/>
        </authorList>
    </citation>
    <scope>NUCLEOTIDE SEQUENCE [LARGE SCALE GENOMIC DNA]</scope>
    <source>
        <strain evidence="2">NBRC 106310</strain>
    </source>
</reference>
<evidence type="ECO:0000313" key="2">
    <source>
        <dbReference type="Proteomes" id="UP001321543"/>
    </source>
</evidence>
<dbReference type="InterPro" id="IPR002051">
    <property type="entry name" value="Haem_Oase"/>
</dbReference>
<keyword evidence="2" id="KW-1185">Reference proteome</keyword>
<dbReference type="EMBL" id="AP027728">
    <property type="protein sequence ID" value="BDZ39109.1"/>
    <property type="molecule type" value="Genomic_DNA"/>
</dbReference>
<dbReference type="Proteomes" id="UP001321543">
    <property type="component" value="Chromosome"/>
</dbReference>
<dbReference type="InterPro" id="IPR016084">
    <property type="entry name" value="Haem_Oase-like_multi-hlx"/>
</dbReference>
<dbReference type="SUPFAM" id="SSF48613">
    <property type="entry name" value="Heme oxygenase-like"/>
    <property type="match status" value="1"/>
</dbReference>
<dbReference type="CDD" id="cd19165">
    <property type="entry name" value="HemeO"/>
    <property type="match status" value="1"/>
</dbReference>
<gene>
    <name evidence="1" type="ORF">GCM10025863_17230</name>
</gene>
<dbReference type="InterPro" id="IPR016053">
    <property type="entry name" value="Haem_Oase-like"/>
</dbReference>
<proteinExistence type="predicted"/>
<dbReference type="Gene3D" id="1.20.910.10">
    <property type="entry name" value="Heme oxygenase-like"/>
    <property type="match status" value="1"/>
</dbReference>
<sequence length="81" mass="9401">MIARRVIRQFGFGAEGASFYDFTDLGDLTVFKNRYREVLDAYGEVLPEPEQQRMLDEVRAAYRHNTAVFIDLERERQAAAV</sequence>
<evidence type="ECO:0000313" key="1">
    <source>
        <dbReference type="EMBL" id="BDZ39109.1"/>
    </source>
</evidence>
<protein>
    <recommendedName>
        <fullName evidence="3">Heme oxygenase</fullName>
    </recommendedName>
</protein>
<organism evidence="1 2">
    <name type="scientific">Microbacterium suwonense</name>
    <dbReference type="NCBI Taxonomy" id="683047"/>
    <lineage>
        <taxon>Bacteria</taxon>
        <taxon>Bacillati</taxon>
        <taxon>Actinomycetota</taxon>
        <taxon>Actinomycetes</taxon>
        <taxon>Micrococcales</taxon>
        <taxon>Microbacteriaceae</taxon>
        <taxon>Microbacterium</taxon>
    </lineage>
</organism>